<name>A0A2M8GMR9_9BACT</name>
<organism evidence="1 2">
    <name type="scientific">Candidatus Roizmanbacteria bacterium CG_4_8_14_3_um_filter_36_10</name>
    <dbReference type="NCBI Taxonomy" id="1974834"/>
    <lineage>
        <taxon>Bacteria</taxon>
        <taxon>Candidatus Roizmaniibacteriota</taxon>
    </lineage>
</organism>
<comment type="caution">
    <text evidence="1">The sequence shown here is derived from an EMBL/GenBank/DDBJ whole genome shotgun (WGS) entry which is preliminary data.</text>
</comment>
<dbReference type="EMBL" id="PFQK01000046">
    <property type="protein sequence ID" value="PJC81844.1"/>
    <property type="molecule type" value="Genomic_DNA"/>
</dbReference>
<sequence>MKFCEEVPKEKIIETALNLINKSKKSINMTMDMSDEINSPLPKQYHKQLRFNLKRGIKINRYVYGSKKLIKKIKNLYPEIKIHFGGKIILYQRMLIIDKRLGIFSLNNKVFFTNFEPLVKSLLKYAKIYK</sequence>
<evidence type="ECO:0000313" key="2">
    <source>
        <dbReference type="Proteomes" id="UP000229370"/>
    </source>
</evidence>
<protein>
    <submittedName>
        <fullName evidence="1">Uncharacterized protein</fullName>
    </submittedName>
</protein>
<dbReference type="AlphaFoldDB" id="A0A2M8GMR9"/>
<reference evidence="2" key="1">
    <citation type="submission" date="2017-09" db="EMBL/GenBank/DDBJ databases">
        <title>Depth-based differentiation of microbial function through sediment-hosted aquifers and enrichment of novel symbionts in the deep terrestrial subsurface.</title>
        <authorList>
            <person name="Probst A.J."/>
            <person name="Ladd B."/>
            <person name="Jarett J.K."/>
            <person name="Geller-Mcgrath D.E."/>
            <person name="Sieber C.M.K."/>
            <person name="Emerson J.B."/>
            <person name="Anantharaman K."/>
            <person name="Thomas B.C."/>
            <person name="Malmstrom R."/>
            <person name="Stieglmeier M."/>
            <person name="Klingl A."/>
            <person name="Woyke T."/>
            <person name="Ryan C.M."/>
            <person name="Banfield J.F."/>
        </authorList>
    </citation>
    <scope>NUCLEOTIDE SEQUENCE [LARGE SCALE GENOMIC DNA]</scope>
</reference>
<gene>
    <name evidence="1" type="ORF">CO007_02580</name>
</gene>
<dbReference type="Proteomes" id="UP000229370">
    <property type="component" value="Unassembled WGS sequence"/>
</dbReference>
<proteinExistence type="predicted"/>
<accession>A0A2M8GMR9</accession>
<evidence type="ECO:0000313" key="1">
    <source>
        <dbReference type="EMBL" id="PJC81844.1"/>
    </source>
</evidence>